<evidence type="ECO:0000259" key="2">
    <source>
        <dbReference type="Pfam" id="PF12804"/>
    </source>
</evidence>
<name>H6LDX3_ACEWD</name>
<evidence type="ECO:0000313" key="4">
    <source>
        <dbReference type="Proteomes" id="UP000007177"/>
    </source>
</evidence>
<feature type="domain" description="MobA-like NTP transferase" evidence="2">
    <location>
        <begin position="10"/>
        <end position="163"/>
    </location>
</feature>
<evidence type="ECO:0000259" key="1">
    <source>
        <dbReference type="Pfam" id="PF00126"/>
    </source>
</evidence>
<dbReference type="SUPFAM" id="SSF53448">
    <property type="entry name" value="Nucleotide-diphospho-sugar transferases"/>
    <property type="match status" value="1"/>
</dbReference>
<dbReference type="RefSeq" id="WP_014355619.1">
    <property type="nucleotide sequence ID" value="NC_016894.1"/>
</dbReference>
<reference evidence="4" key="1">
    <citation type="submission" date="2011-07" db="EMBL/GenBank/DDBJ databases">
        <title>Complete genome sequence of Acetobacterium woodii.</title>
        <authorList>
            <person name="Poehlein A."/>
            <person name="Schmidt S."/>
            <person name="Kaster A.-K."/>
            <person name="Goenrich M."/>
            <person name="Vollmers J."/>
            <person name="Thuermer A."/>
            <person name="Gottschalk G."/>
            <person name="Thauer R.K."/>
            <person name="Daniel R."/>
            <person name="Mueller V."/>
        </authorList>
    </citation>
    <scope>NUCLEOTIDE SEQUENCE [LARGE SCALE GENOMIC DNA]</scope>
    <source>
        <strain evidence="4">ATCC 29683 / DSM 1030 / JCM 2381 / KCTC 1655 / WB1</strain>
    </source>
</reference>
<dbReference type="HOGENOM" id="CLU_078150_0_0_9"/>
<dbReference type="SUPFAM" id="SSF46785">
    <property type="entry name" value="Winged helix' DNA-binding domain"/>
    <property type="match status" value="1"/>
</dbReference>
<dbReference type="STRING" id="931626.Awo_c12320"/>
<dbReference type="PANTHER" id="PTHR43777">
    <property type="entry name" value="MOLYBDENUM COFACTOR CYTIDYLYLTRANSFERASE"/>
    <property type="match status" value="1"/>
</dbReference>
<dbReference type="Gene3D" id="3.90.550.10">
    <property type="entry name" value="Spore Coat Polysaccharide Biosynthesis Protein SpsA, Chain A"/>
    <property type="match status" value="1"/>
</dbReference>
<dbReference type="Pfam" id="PF12804">
    <property type="entry name" value="NTP_transf_3"/>
    <property type="match status" value="1"/>
</dbReference>
<sequence>MTFSKKKTGGLILAAGSGSDNEFEPLVKIGNISVLARIYKTFKKAQIDPIVVVTGELVEEVESELPPGFVIFLHNDNYQNSEMFDSVKIGLDYLKDKCEQVILTPGDIPMFTKGTIEQLIQSQAAIVSPVYHGKPGHPILINSRYINKILSYTGAGGLNKAILSLNQKQTWINVADEGILYDGNDKADLSRLVSGHNQQIDHVDITIRLSKEKIYFDVRTKMLLLLISETESVKKACEKMGISNSTAWSMINQVETALGHTIVQRRHGGSFGGKSSITDEGLLFLEKYDWLVESVRKFANDEYERIYHPQSNQKD</sequence>
<dbReference type="InterPro" id="IPR000847">
    <property type="entry name" value="LysR_HTH_N"/>
</dbReference>
<dbReference type="GO" id="GO:0016779">
    <property type="term" value="F:nucleotidyltransferase activity"/>
    <property type="evidence" value="ECO:0007669"/>
    <property type="project" value="UniProtKB-ARBA"/>
</dbReference>
<dbReference type="Gene3D" id="1.10.10.10">
    <property type="entry name" value="Winged helix-like DNA-binding domain superfamily/Winged helix DNA-binding domain"/>
    <property type="match status" value="1"/>
</dbReference>
<dbReference type="InterPro" id="IPR029044">
    <property type="entry name" value="Nucleotide-diphossugar_trans"/>
</dbReference>
<dbReference type="Pfam" id="PF00126">
    <property type="entry name" value="HTH_1"/>
    <property type="match status" value="1"/>
</dbReference>
<dbReference type="OrthoDB" id="285216at2"/>
<dbReference type="eggNOG" id="COG2005">
    <property type="taxonomic scope" value="Bacteria"/>
</dbReference>
<reference evidence="3 4" key="2">
    <citation type="journal article" date="2012" name="PLoS ONE">
        <title>An ancient pathway combining carbon dioxide fixation with the generation and utilization of a sodium ion gradient for ATP synthesis.</title>
        <authorList>
            <person name="Poehlein A."/>
            <person name="Schmidt S."/>
            <person name="Kaster A.K."/>
            <person name="Goenrich M."/>
            <person name="Vollmers J."/>
            <person name="Thurmer A."/>
            <person name="Bertsch J."/>
            <person name="Schuchmann K."/>
            <person name="Voigt B."/>
            <person name="Hecker M."/>
            <person name="Daniel R."/>
            <person name="Thauer R.K."/>
            <person name="Gottschalk G."/>
            <person name="Muller V."/>
        </authorList>
    </citation>
    <scope>NUCLEOTIDE SEQUENCE [LARGE SCALE GENOMIC DNA]</scope>
    <source>
        <strain evidence="4">ATCC 29683 / DSM 1030 / JCM 2381 / KCTC 1655 / WB1</strain>
    </source>
</reference>
<dbReference type="PANTHER" id="PTHR43777:SF1">
    <property type="entry name" value="MOLYBDENUM COFACTOR CYTIDYLYLTRANSFERASE"/>
    <property type="match status" value="1"/>
</dbReference>
<keyword evidence="4" id="KW-1185">Reference proteome</keyword>
<evidence type="ECO:0000313" key="3">
    <source>
        <dbReference type="EMBL" id="AFA48016.1"/>
    </source>
</evidence>
<dbReference type="eggNOG" id="COG2068">
    <property type="taxonomic scope" value="Bacteria"/>
</dbReference>
<organism evidence="3 4">
    <name type="scientific">Acetobacterium woodii (strain ATCC 29683 / DSM 1030 / JCM 2381 / KCTC 1655 / WB1)</name>
    <dbReference type="NCBI Taxonomy" id="931626"/>
    <lineage>
        <taxon>Bacteria</taxon>
        <taxon>Bacillati</taxon>
        <taxon>Bacillota</taxon>
        <taxon>Clostridia</taxon>
        <taxon>Eubacteriales</taxon>
        <taxon>Eubacteriaceae</taxon>
        <taxon>Acetobacterium</taxon>
    </lineage>
</organism>
<dbReference type="Proteomes" id="UP000007177">
    <property type="component" value="Chromosome"/>
</dbReference>
<dbReference type="AlphaFoldDB" id="H6LDX3"/>
<accession>H6LDX3</accession>
<dbReference type="InterPro" id="IPR036388">
    <property type="entry name" value="WH-like_DNA-bd_sf"/>
</dbReference>
<dbReference type="KEGG" id="awo:Awo_c12320"/>
<dbReference type="GO" id="GO:0003700">
    <property type="term" value="F:DNA-binding transcription factor activity"/>
    <property type="evidence" value="ECO:0007669"/>
    <property type="project" value="InterPro"/>
</dbReference>
<dbReference type="InterPro" id="IPR025877">
    <property type="entry name" value="MobA-like_NTP_Trfase"/>
</dbReference>
<proteinExistence type="predicted"/>
<protein>
    <submittedName>
        <fullName evidence="3">Transcriptional regulator</fullName>
    </submittedName>
</protein>
<feature type="domain" description="HTH lysR-type" evidence="1">
    <location>
        <begin position="224"/>
        <end position="281"/>
    </location>
</feature>
<dbReference type="InterPro" id="IPR036390">
    <property type="entry name" value="WH_DNA-bd_sf"/>
</dbReference>
<dbReference type="CDD" id="cd04182">
    <property type="entry name" value="GT_2_like_f"/>
    <property type="match status" value="1"/>
</dbReference>
<gene>
    <name evidence="3" type="ordered locus">Awo_c12320</name>
</gene>
<dbReference type="EMBL" id="CP002987">
    <property type="protein sequence ID" value="AFA48016.1"/>
    <property type="molecule type" value="Genomic_DNA"/>
</dbReference>